<accession>M6UT59</accession>
<keyword evidence="1" id="KW-0472">Membrane</keyword>
<keyword evidence="1" id="KW-1133">Transmembrane helix</keyword>
<proteinExistence type="predicted"/>
<reference evidence="2 3" key="1">
    <citation type="submission" date="2013-01" db="EMBL/GenBank/DDBJ databases">
        <authorList>
            <person name="Harkins D.M."/>
            <person name="Durkin A.S."/>
            <person name="Brinkac L.M."/>
            <person name="Haft D.H."/>
            <person name="Selengut J.D."/>
            <person name="Sanka R."/>
            <person name="DePew J."/>
            <person name="Purushe J."/>
            <person name="Matthias M.A."/>
            <person name="Vinetz J.M."/>
            <person name="Sutton G.G."/>
            <person name="Nierman W.C."/>
            <person name="Fouts D.E."/>
        </authorList>
    </citation>
    <scope>NUCLEOTIDE SEQUENCE [LARGE SCALE GENOMIC DNA]</scope>
    <source>
        <strain evidence="2 3">ZUN142</strain>
    </source>
</reference>
<sequence>MEKTDSIENYNNNPIHFAIIQMKRILFILHISILLYNSK</sequence>
<organism evidence="2 3">
    <name type="scientific">Leptospira noguchii serovar Autumnalis str. ZUN142</name>
    <dbReference type="NCBI Taxonomy" id="1085540"/>
    <lineage>
        <taxon>Bacteria</taxon>
        <taxon>Pseudomonadati</taxon>
        <taxon>Spirochaetota</taxon>
        <taxon>Spirochaetia</taxon>
        <taxon>Leptospirales</taxon>
        <taxon>Leptospiraceae</taxon>
        <taxon>Leptospira</taxon>
    </lineage>
</organism>
<gene>
    <name evidence="2" type="ORF">LEP1GSC186_4305</name>
</gene>
<dbReference type="Proteomes" id="UP000012153">
    <property type="component" value="Unassembled WGS sequence"/>
</dbReference>
<protein>
    <submittedName>
        <fullName evidence="2">Uncharacterized protein</fullName>
    </submittedName>
</protein>
<evidence type="ECO:0000313" key="3">
    <source>
        <dbReference type="Proteomes" id="UP000012153"/>
    </source>
</evidence>
<name>M6UT59_9LEPT</name>
<evidence type="ECO:0000313" key="2">
    <source>
        <dbReference type="EMBL" id="EMO40448.1"/>
    </source>
</evidence>
<keyword evidence="1" id="KW-0812">Transmembrane</keyword>
<evidence type="ECO:0000256" key="1">
    <source>
        <dbReference type="SAM" id="Phobius"/>
    </source>
</evidence>
<dbReference type="EMBL" id="AHOP02000031">
    <property type="protein sequence ID" value="EMO40448.1"/>
    <property type="molecule type" value="Genomic_DNA"/>
</dbReference>
<feature type="transmembrane region" description="Helical" evidence="1">
    <location>
        <begin position="15"/>
        <end position="36"/>
    </location>
</feature>
<comment type="caution">
    <text evidence="2">The sequence shown here is derived from an EMBL/GenBank/DDBJ whole genome shotgun (WGS) entry which is preliminary data.</text>
</comment>
<dbReference type="AlphaFoldDB" id="M6UT59"/>